<protein>
    <recommendedName>
        <fullName evidence="3">F-box domain-containing protein</fullName>
    </recommendedName>
</protein>
<dbReference type="EMBL" id="JBEPMA010000003">
    <property type="protein sequence ID" value="MET3617122.1"/>
    <property type="molecule type" value="Genomic_DNA"/>
</dbReference>
<evidence type="ECO:0000313" key="1">
    <source>
        <dbReference type="EMBL" id="MET3617122.1"/>
    </source>
</evidence>
<accession>A0ABV2J8N9</accession>
<dbReference type="RefSeq" id="WP_354367267.1">
    <property type="nucleotide sequence ID" value="NZ_JBEPMA010000003.1"/>
</dbReference>
<proteinExistence type="predicted"/>
<dbReference type="Proteomes" id="UP001549162">
    <property type="component" value="Unassembled WGS sequence"/>
</dbReference>
<reference evidence="1 2" key="1">
    <citation type="submission" date="2024-06" db="EMBL/GenBank/DDBJ databases">
        <title>Genomic Encyclopedia of Type Strains, Phase IV (KMG-IV): sequencing the most valuable type-strain genomes for metagenomic binning, comparative biology and taxonomic classification.</title>
        <authorList>
            <person name="Goeker M."/>
        </authorList>
    </citation>
    <scope>NUCLEOTIDE SEQUENCE [LARGE SCALE GENOMIC DNA]</scope>
    <source>
        <strain evidence="1 2">DSM 21460</strain>
    </source>
</reference>
<sequence>MSEFLLNIFEKETINKLPQDRLYPILESLDEEQLLSIATTYSLNISDLNNIDKVNLIYETINNRFEEVLNKFDKEEHKSFYDFYNGTVDYSDKNVYVNLKKFTALGYVYLYLSHTGTYFNFVIPVELINKYEQLLANS</sequence>
<organism evidence="1 2">
    <name type="scientific">Peptoniphilus olsenii</name>
    <dbReference type="NCBI Taxonomy" id="411570"/>
    <lineage>
        <taxon>Bacteria</taxon>
        <taxon>Bacillati</taxon>
        <taxon>Bacillota</taxon>
        <taxon>Tissierellia</taxon>
        <taxon>Tissierellales</taxon>
        <taxon>Peptoniphilaceae</taxon>
        <taxon>Peptoniphilus</taxon>
    </lineage>
</organism>
<keyword evidence="2" id="KW-1185">Reference proteome</keyword>
<gene>
    <name evidence="1" type="ORF">ABID14_000750</name>
</gene>
<evidence type="ECO:0000313" key="2">
    <source>
        <dbReference type="Proteomes" id="UP001549162"/>
    </source>
</evidence>
<name>A0ABV2J8N9_9FIRM</name>
<evidence type="ECO:0008006" key="3">
    <source>
        <dbReference type="Google" id="ProtNLM"/>
    </source>
</evidence>
<comment type="caution">
    <text evidence="1">The sequence shown here is derived from an EMBL/GenBank/DDBJ whole genome shotgun (WGS) entry which is preliminary data.</text>
</comment>